<evidence type="ECO:0000313" key="2">
    <source>
        <dbReference type="Proteomes" id="UP001177021"/>
    </source>
</evidence>
<dbReference type="Proteomes" id="UP001177021">
    <property type="component" value="Unassembled WGS sequence"/>
</dbReference>
<dbReference type="EMBL" id="CASHSV030000024">
    <property type="protein sequence ID" value="CAJ2640725.1"/>
    <property type="molecule type" value="Genomic_DNA"/>
</dbReference>
<protein>
    <submittedName>
        <fullName evidence="1">Uncharacterized protein</fullName>
    </submittedName>
</protein>
<accession>A0ACB0J999</accession>
<evidence type="ECO:0000313" key="1">
    <source>
        <dbReference type="EMBL" id="CAJ2640725.1"/>
    </source>
</evidence>
<keyword evidence="2" id="KW-1185">Reference proteome</keyword>
<comment type="caution">
    <text evidence="1">The sequence shown here is derived from an EMBL/GenBank/DDBJ whole genome shotgun (WGS) entry which is preliminary data.</text>
</comment>
<sequence>MAAKVPNWLALPKDITANILSRLSTIEIVTSVCKVCPYWWNIFKDPLMWRTIHMTEYISIFCDDYQKYEYEQMFCYAVKRSCGHLEDVDIWQIATDDLLQCIAENASNLRSMRIVGSDSISNKGFSEAVRKLSRLEELDISGCEPIQKDSLEVIGMSCPLLKSLKFGKTRCPYIWRYDDDDDDYDDDDDDEALIISETMSRLSCLDISGNKLTNFGLVAILDGCPRLEHLDIQQCYNISLNENLRKRCIEQIKDLRLSIRNNYEDFDGYFNRVTYRDSIYDRD</sequence>
<gene>
    <name evidence="1" type="ORF">MILVUS5_LOCUS10523</name>
</gene>
<name>A0ACB0J999_TRIPR</name>
<proteinExistence type="predicted"/>
<reference evidence="1" key="1">
    <citation type="submission" date="2023-10" db="EMBL/GenBank/DDBJ databases">
        <authorList>
            <person name="Rodriguez Cubillos JULIANA M."/>
            <person name="De Vega J."/>
        </authorList>
    </citation>
    <scope>NUCLEOTIDE SEQUENCE</scope>
</reference>
<organism evidence="1 2">
    <name type="scientific">Trifolium pratense</name>
    <name type="common">Red clover</name>
    <dbReference type="NCBI Taxonomy" id="57577"/>
    <lineage>
        <taxon>Eukaryota</taxon>
        <taxon>Viridiplantae</taxon>
        <taxon>Streptophyta</taxon>
        <taxon>Embryophyta</taxon>
        <taxon>Tracheophyta</taxon>
        <taxon>Spermatophyta</taxon>
        <taxon>Magnoliopsida</taxon>
        <taxon>eudicotyledons</taxon>
        <taxon>Gunneridae</taxon>
        <taxon>Pentapetalae</taxon>
        <taxon>rosids</taxon>
        <taxon>fabids</taxon>
        <taxon>Fabales</taxon>
        <taxon>Fabaceae</taxon>
        <taxon>Papilionoideae</taxon>
        <taxon>50 kb inversion clade</taxon>
        <taxon>NPAAA clade</taxon>
        <taxon>Hologalegina</taxon>
        <taxon>IRL clade</taxon>
        <taxon>Trifolieae</taxon>
        <taxon>Trifolium</taxon>
    </lineage>
</organism>